<dbReference type="NCBIfam" id="TIGR03761">
    <property type="entry name" value="ICE_PFL4669"/>
    <property type="match status" value="1"/>
</dbReference>
<dbReference type="Pfam" id="PF08900">
    <property type="entry name" value="AcaB"/>
    <property type="match status" value="1"/>
</dbReference>
<dbReference type="Proteomes" id="UP000286947">
    <property type="component" value="Unassembled WGS sequence"/>
</dbReference>
<dbReference type="AlphaFoldDB" id="A0A433SFE2"/>
<reference evidence="2 3" key="1">
    <citation type="submission" date="2018-01" db="EMBL/GenBank/DDBJ databases">
        <title>Saezia sanguinis gen. nov., sp. nov., in the order Burkholderiales isolated from human blood.</title>
        <authorList>
            <person name="Medina-Pascual M.J."/>
            <person name="Valdezate S."/>
            <person name="Monzon S."/>
            <person name="Cuesta I."/>
            <person name="Carrasco G."/>
            <person name="Villalon P."/>
            <person name="Saez-Nieto J.A."/>
        </authorList>
    </citation>
    <scope>NUCLEOTIDE SEQUENCE [LARGE SCALE GENOMIC DNA]</scope>
    <source>
        <strain evidence="2 3">CNM695-12</strain>
    </source>
</reference>
<evidence type="ECO:0000313" key="2">
    <source>
        <dbReference type="EMBL" id="RUS67442.1"/>
    </source>
</evidence>
<evidence type="ECO:0000256" key="1">
    <source>
        <dbReference type="SAM" id="MobiDB-lite"/>
    </source>
</evidence>
<organism evidence="2 3">
    <name type="scientific">Saezia sanguinis</name>
    <dbReference type="NCBI Taxonomy" id="1965230"/>
    <lineage>
        <taxon>Bacteria</taxon>
        <taxon>Pseudomonadati</taxon>
        <taxon>Pseudomonadota</taxon>
        <taxon>Betaproteobacteria</taxon>
        <taxon>Burkholderiales</taxon>
        <taxon>Saeziaceae</taxon>
        <taxon>Saezia</taxon>
    </lineage>
</organism>
<sequence>MPSNLQLNLGALRSSMQLTLHTHHATRLWHGRQPANGKPLIIGLNAYLSITNKMIRGAAQDDPYSDMWMIRVEERIDAIKDHFQHIREILAEVFKGVPVNLSLGDNLNIQPVSLPIFASSPLGFLAIYLIAEYDEIVRRLLLAQHVALIDRATLDTWLDDGAHELRSLFALVQQYQYSGTRRDDYAAKNAAASNAIEKFGELPQDVLEGTRRSRYAPPIIRPTEPYETVSIALVDNEPQKLLPSEPENAATDISAENREVLNEQ</sequence>
<name>A0A433SFE2_9BURK</name>
<dbReference type="RefSeq" id="WP_126979697.1">
    <property type="nucleotide sequence ID" value="NZ_PQSP01000002.1"/>
</dbReference>
<feature type="region of interest" description="Disordered" evidence="1">
    <location>
        <begin position="241"/>
        <end position="264"/>
    </location>
</feature>
<dbReference type="InterPro" id="IPR014996">
    <property type="entry name" value="AcaB"/>
</dbReference>
<comment type="caution">
    <text evidence="2">The sequence shown here is derived from an EMBL/GenBank/DDBJ whole genome shotgun (WGS) entry which is preliminary data.</text>
</comment>
<accession>A0A433SFE2</accession>
<evidence type="ECO:0000313" key="3">
    <source>
        <dbReference type="Proteomes" id="UP000286947"/>
    </source>
</evidence>
<keyword evidence="3" id="KW-1185">Reference proteome</keyword>
<evidence type="ECO:0008006" key="4">
    <source>
        <dbReference type="Google" id="ProtNLM"/>
    </source>
</evidence>
<protein>
    <recommendedName>
        <fullName evidence="4">Integrating conjugative element protein</fullName>
    </recommendedName>
</protein>
<feature type="compositionally biased region" description="Basic and acidic residues" evidence="1">
    <location>
        <begin position="255"/>
        <end position="264"/>
    </location>
</feature>
<gene>
    <name evidence="2" type="ORF">CUZ56_01387</name>
</gene>
<dbReference type="EMBL" id="PQSP01000002">
    <property type="protein sequence ID" value="RUS67442.1"/>
    <property type="molecule type" value="Genomic_DNA"/>
</dbReference>
<proteinExistence type="predicted"/>
<dbReference type="OrthoDB" id="8524550at2"/>